<dbReference type="InterPro" id="IPR009057">
    <property type="entry name" value="Homeodomain-like_sf"/>
</dbReference>
<dbReference type="VEuPathDB" id="FungiDB:RO3G_03383"/>
<dbReference type="GeneID" id="93610355"/>
<name>I1BR49_RHIO9</name>
<protein>
    <recommendedName>
        <fullName evidence="4">Homeodomain-like DNA binding domain-containing transcription factor</fullName>
    </recommendedName>
</protein>
<dbReference type="OrthoDB" id="2214365at2759"/>
<dbReference type="PANTHER" id="PTHR46564">
    <property type="entry name" value="TRANSPOSASE"/>
    <property type="match status" value="1"/>
</dbReference>
<dbReference type="RefSeq" id="XP_067514075.1">
    <property type="nucleotide sequence ID" value="XM_067657974.1"/>
</dbReference>
<organism evidence="2 3">
    <name type="scientific">Rhizopus delemar (strain RA 99-880 / ATCC MYA-4621 / FGSC 9543 / NRRL 43880)</name>
    <name type="common">Mucormycosis agent</name>
    <name type="synonym">Rhizopus arrhizus var. delemar</name>
    <dbReference type="NCBI Taxonomy" id="246409"/>
    <lineage>
        <taxon>Eukaryota</taxon>
        <taxon>Fungi</taxon>
        <taxon>Fungi incertae sedis</taxon>
        <taxon>Mucoromycota</taxon>
        <taxon>Mucoromycotina</taxon>
        <taxon>Mucoromycetes</taxon>
        <taxon>Mucorales</taxon>
        <taxon>Mucorineae</taxon>
        <taxon>Rhizopodaceae</taxon>
        <taxon>Rhizopus</taxon>
    </lineage>
</organism>
<keyword evidence="3" id="KW-1185">Reference proteome</keyword>
<proteinExistence type="predicted"/>
<dbReference type="GO" id="GO:0003676">
    <property type="term" value="F:nucleic acid binding"/>
    <property type="evidence" value="ECO:0007669"/>
    <property type="project" value="InterPro"/>
</dbReference>
<reference evidence="2 3" key="1">
    <citation type="journal article" date="2009" name="PLoS Genet.">
        <title>Genomic analysis of the basal lineage fungus Rhizopus oryzae reveals a whole-genome duplication.</title>
        <authorList>
            <person name="Ma L.-J."/>
            <person name="Ibrahim A.S."/>
            <person name="Skory C."/>
            <person name="Grabherr M.G."/>
            <person name="Burger G."/>
            <person name="Butler M."/>
            <person name="Elias M."/>
            <person name="Idnurm A."/>
            <person name="Lang B.F."/>
            <person name="Sone T."/>
            <person name="Abe A."/>
            <person name="Calvo S.E."/>
            <person name="Corrochano L.M."/>
            <person name="Engels R."/>
            <person name="Fu J."/>
            <person name="Hansberg W."/>
            <person name="Kim J.-M."/>
            <person name="Kodira C.D."/>
            <person name="Koehrsen M.J."/>
            <person name="Liu B."/>
            <person name="Miranda-Saavedra D."/>
            <person name="O'Leary S."/>
            <person name="Ortiz-Castellanos L."/>
            <person name="Poulter R."/>
            <person name="Rodriguez-Romero J."/>
            <person name="Ruiz-Herrera J."/>
            <person name="Shen Y.-Q."/>
            <person name="Zeng Q."/>
            <person name="Galagan J."/>
            <person name="Birren B.W."/>
            <person name="Cuomo C.A."/>
            <person name="Wickes B.L."/>
        </authorList>
    </citation>
    <scope>NUCLEOTIDE SEQUENCE [LARGE SCALE GENOMIC DNA]</scope>
    <source>
        <strain evidence="3">RA 99-880 / ATCC MYA-4621 / FGSC 9543 / NRRL 43880</strain>
    </source>
</reference>
<dbReference type="PANTHER" id="PTHR46564:SF1">
    <property type="entry name" value="TRANSPOSASE"/>
    <property type="match status" value="1"/>
</dbReference>
<evidence type="ECO:0008006" key="4">
    <source>
        <dbReference type="Google" id="ProtNLM"/>
    </source>
</evidence>
<accession>I1BR49</accession>
<dbReference type="Proteomes" id="UP000009138">
    <property type="component" value="Unassembled WGS sequence"/>
</dbReference>
<feature type="compositionally biased region" description="Basic residues" evidence="1">
    <location>
        <begin position="279"/>
        <end position="291"/>
    </location>
</feature>
<dbReference type="STRING" id="246409.I1BR49"/>
<evidence type="ECO:0000313" key="2">
    <source>
        <dbReference type="EMBL" id="EIE78679.1"/>
    </source>
</evidence>
<evidence type="ECO:0000256" key="1">
    <source>
        <dbReference type="SAM" id="MobiDB-lite"/>
    </source>
</evidence>
<evidence type="ECO:0000313" key="3">
    <source>
        <dbReference type="Proteomes" id="UP000009138"/>
    </source>
</evidence>
<sequence>MEGVLTETTDPNIVFETITSRKSYLANKPAEKNIVVKEAKEKNTLDDKSAKSAFYNTYTDKQREDFIDKMIENPEEKGNITRFSKELLINPRTAERWWKTYKKTGEVPYKKSKNNSGPKSTFTAKHEDYIKNLIDDDSQLFADDIIEKLTKQFQDFSISKSQLNHHLRNLMQITVKKPHFEAEVRNSVDNLETRYEWFMNWKDKDLDYTENCVFIDEAGFHINMRNNWARSPAGTRAVVKTAKTRATSHSVIEAIHSSAMLHAVLKNPPPKPELDTVAKKKRKGNSGKKRGIVQTNDDE</sequence>
<dbReference type="Gene3D" id="3.30.420.10">
    <property type="entry name" value="Ribonuclease H-like superfamily/Ribonuclease H"/>
    <property type="match status" value="1"/>
</dbReference>
<dbReference type="OMA" id="TKHNEYL"/>
<dbReference type="InParanoid" id="I1BR49"/>
<feature type="region of interest" description="Disordered" evidence="1">
    <location>
        <begin position="266"/>
        <end position="299"/>
    </location>
</feature>
<dbReference type="AlphaFoldDB" id="I1BR49"/>
<dbReference type="SUPFAM" id="SSF46689">
    <property type="entry name" value="Homeodomain-like"/>
    <property type="match status" value="1"/>
</dbReference>
<dbReference type="InterPro" id="IPR036397">
    <property type="entry name" value="RNaseH_sf"/>
</dbReference>
<gene>
    <name evidence="2" type="ORF">RO3G_03383</name>
</gene>
<dbReference type="EMBL" id="CH476733">
    <property type="protein sequence ID" value="EIE78679.1"/>
    <property type="molecule type" value="Genomic_DNA"/>
</dbReference>